<evidence type="ECO:0000313" key="2">
    <source>
        <dbReference type="EMBL" id="TGY40368.1"/>
    </source>
</evidence>
<organism evidence="2 3">
    <name type="scientific">Clostridium sartagoforme</name>
    <dbReference type="NCBI Taxonomy" id="84031"/>
    <lineage>
        <taxon>Bacteria</taxon>
        <taxon>Bacillati</taxon>
        <taxon>Bacillota</taxon>
        <taxon>Clostridia</taxon>
        <taxon>Eubacteriales</taxon>
        <taxon>Clostridiaceae</taxon>
        <taxon>Clostridium</taxon>
    </lineage>
</organism>
<comment type="caution">
    <text evidence="2">The sequence shown here is derived from an EMBL/GenBank/DDBJ whole genome shotgun (WGS) entry which is preliminary data.</text>
</comment>
<keyword evidence="1" id="KW-1133">Transmembrane helix</keyword>
<proteinExistence type="predicted"/>
<dbReference type="AlphaFoldDB" id="A0A4S2DEH6"/>
<evidence type="ECO:0000313" key="3">
    <source>
        <dbReference type="Proteomes" id="UP000306888"/>
    </source>
</evidence>
<feature type="transmembrane region" description="Helical" evidence="1">
    <location>
        <begin position="47"/>
        <end position="66"/>
    </location>
</feature>
<reference evidence="2 3" key="1">
    <citation type="submission" date="2019-04" db="EMBL/GenBank/DDBJ databases">
        <title>Microbes associate with the intestines of laboratory mice.</title>
        <authorList>
            <person name="Navarre W."/>
            <person name="Wong E."/>
            <person name="Huang K."/>
            <person name="Tropini C."/>
            <person name="Ng K."/>
            <person name="Yu B."/>
        </authorList>
    </citation>
    <scope>NUCLEOTIDE SEQUENCE [LARGE SCALE GENOMIC DNA]</scope>
    <source>
        <strain evidence="2 3">NM50_B9-20</strain>
    </source>
</reference>
<dbReference type="OrthoDB" id="1685240at2"/>
<gene>
    <name evidence="2" type="primary">yabQ</name>
    <name evidence="2" type="ORF">E5347_15485</name>
</gene>
<protein>
    <submittedName>
        <fullName evidence="2">Spore cortex biosynthesis protein YabQ</fullName>
    </submittedName>
</protein>
<accession>A0A4S2DEH6</accession>
<feature type="transmembrane region" description="Helical" evidence="1">
    <location>
        <begin position="72"/>
        <end position="93"/>
    </location>
</feature>
<dbReference type="Pfam" id="PF09578">
    <property type="entry name" value="Spore_YabQ"/>
    <property type="match status" value="1"/>
</dbReference>
<keyword evidence="1" id="KW-0812">Transmembrane</keyword>
<dbReference type="Proteomes" id="UP000306888">
    <property type="component" value="Unassembled WGS sequence"/>
</dbReference>
<dbReference type="NCBIfam" id="TIGR02893">
    <property type="entry name" value="spore_yabQ"/>
    <property type="match status" value="1"/>
</dbReference>
<dbReference type="InterPro" id="IPR019074">
    <property type="entry name" value="YabQ"/>
</dbReference>
<dbReference type="RefSeq" id="WP_136008128.1">
    <property type="nucleotide sequence ID" value="NZ_SRYR01000014.1"/>
</dbReference>
<keyword evidence="3" id="KW-1185">Reference proteome</keyword>
<feature type="transmembrane region" description="Helical" evidence="1">
    <location>
        <begin position="6"/>
        <end position="26"/>
    </location>
</feature>
<name>A0A4S2DEH6_9CLOT</name>
<evidence type="ECO:0000256" key="1">
    <source>
        <dbReference type="SAM" id="Phobius"/>
    </source>
</evidence>
<dbReference type="EMBL" id="SRYR01000014">
    <property type="protein sequence ID" value="TGY40368.1"/>
    <property type="molecule type" value="Genomic_DNA"/>
</dbReference>
<keyword evidence="1" id="KW-0472">Membrane</keyword>
<sequence length="129" mass="14965">MPLPINVQFNIVLYSILSGILIGVLYDLYNIVRGAKVPKIIIMVEDILFWIFTSLAVFTFLLYMNYAFLNPYVYVFMIVTLVIYLKFISPMVLKIELYLISVFGKAIRIVFKTVIYPVKVIFYSISGKK</sequence>